<dbReference type="OrthoDB" id="612216at2759"/>
<dbReference type="EMBL" id="KZ305033">
    <property type="protein sequence ID" value="PIA46090.1"/>
    <property type="molecule type" value="Genomic_DNA"/>
</dbReference>
<dbReference type="PANTHER" id="PTHR31900:SF30">
    <property type="entry name" value="SUPERFAMILY PROTEIN, PUTATIVE-RELATED"/>
    <property type="match status" value="1"/>
</dbReference>
<dbReference type="STRING" id="218851.A0A2G5DRD5"/>
<reference evidence="2 3" key="1">
    <citation type="submission" date="2017-09" db="EMBL/GenBank/DDBJ databases">
        <title>WGS assembly of Aquilegia coerulea Goldsmith.</title>
        <authorList>
            <person name="Hodges S."/>
            <person name="Kramer E."/>
            <person name="Nordborg M."/>
            <person name="Tomkins J."/>
            <person name="Borevitz J."/>
            <person name="Derieg N."/>
            <person name="Yan J."/>
            <person name="Mihaltcheva S."/>
            <person name="Hayes R.D."/>
            <person name="Rokhsar D."/>
        </authorList>
    </citation>
    <scope>NUCLEOTIDE SEQUENCE [LARGE SCALE GENOMIC DNA]</scope>
    <source>
        <strain evidence="3">cv. Goldsmith</strain>
    </source>
</reference>
<dbReference type="InterPro" id="IPR036047">
    <property type="entry name" value="F-box-like_dom_sf"/>
</dbReference>
<protein>
    <recommendedName>
        <fullName evidence="1">FBD domain-containing protein</fullName>
    </recommendedName>
</protein>
<evidence type="ECO:0000313" key="2">
    <source>
        <dbReference type="EMBL" id="PIA46090.1"/>
    </source>
</evidence>
<dbReference type="SUPFAM" id="SSF52047">
    <property type="entry name" value="RNI-like"/>
    <property type="match status" value="1"/>
</dbReference>
<dbReference type="SUPFAM" id="SSF81383">
    <property type="entry name" value="F-box domain"/>
    <property type="match status" value="1"/>
</dbReference>
<dbReference type="Proteomes" id="UP000230069">
    <property type="component" value="Unassembled WGS sequence"/>
</dbReference>
<dbReference type="InterPro" id="IPR006566">
    <property type="entry name" value="FBD"/>
</dbReference>
<evidence type="ECO:0000313" key="3">
    <source>
        <dbReference type="Proteomes" id="UP000230069"/>
    </source>
</evidence>
<dbReference type="InterPro" id="IPR053781">
    <property type="entry name" value="F-box_AtFBL13-like"/>
</dbReference>
<organism evidence="2 3">
    <name type="scientific">Aquilegia coerulea</name>
    <name type="common">Rocky mountain columbine</name>
    <dbReference type="NCBI Taxonomy" id="218851"/>
    <lineage>
        <taxon>Eukaryota</taxon>
        <taxon>Viridiplantae</taxon>
        <taxon>Streptophyta</taxon>
        <taxon>Embryophyta</taxon>
        <taxon>Tracheophyta</taxon>
        <taxon>Spermatophyta</taxon>
        <taxon>Magnoliopsida</taxon>
        <taxon>Ranunculales</taxon>
        <taxon>Ranunculaceae</taxon>
        <taxon>Thalictroideae</taxon>
        <taxon>Aquilegia</taxon>
    </lineage>
</organism>
<dbReference type="InterPro" id="IPR001810">
    <property type="entry name" value="F-box_dom"/>
</dbReference>
<dbReference type="Gene3D" id="1.20.1280.50">
    <property type="match status" value="1"/>
</dbReference>
<accession>A0A2G5DRD5</accession>
<dbReference type="CDD" id="cd22160">
    <property type="entry name" value="F-box_AtFBL13-like"/>
    <property type="match status" value="1"/>
</dbReference>
<proteinExistence type="predicted"/>
<dbReference type="AlphaFoldDB" id="A0A2G5DRD5"/>
<dbReference type="Gene3D" id="3.80.10.10">
    <property type="entry name" value="Ribonuclease Inhibitor"/>
    <property type="match status" value="1"/>
</dbReference>
<keyword evidence="3" id="KW-1185">Reference proteome</keyword>
<dbReference type="InterPro" id="IPR032675">
    <property type="entry name" value="LRR_dom_sf"/>
</dbReference>
<gene>
    <name evidence="2" type="ORF">AQUCO_01600392v1</name>
</gene>
<dbReference type="FunCoup" id="A0A2G5DRD5">
    <property type="interactions" value="1575"/>
</dbReference>
<dbReference type="SMART" id="SM00579">
    <property type="entry name" value="FBD"/>
    <property type="match status" value="1"/>
</dbReference>
<dbReference type="PANTHER" id="PTHR31900">
    <property type="entry name" value="F-BOX/RNI SUPERFAMILY PROTEIN-RELATED"/>
    <property type="match status" value="1"/>
</dbReference>
<name>A0A2G5DRD5_AQUCA</name>
<dbReference type="InterPro" id="IPR050232">
    <property type="entry name" value="FBL13/AtMIF1-like"/>
</dbReference>
<dbReference type="Pfam" id="PF08387">
    <property type="entry name" value="FBD"/>
    <property type="match status" value="1"/>
</dbReference>
<dbReference type="Pfam" id="PF00646">
    <property type="entry name" value="F-box"/>
    <property type="match status" value="1"/>
</dbReference>
<evidence type="ECO:0000259" key="1">
    <source>
        <dbReference type="SMART" id="SM00579"/>
    </source>
</evidence>
<dbReference type="InParanoid" id="A0A2G5DRD5"/>
<sequence>MNASRSLDTSKKQNLAEGEQCNGDHEDIISNLPDSILHYILSFLPTKYAVGTSILSQRWKFLWTSIHNFDFCDEHLFCTSSKSINYQKRKWFFIEFVNKVLHCNDVSKIHKFSLKCRECDPAHFPTWVASIMRREIQELSIYASEEYPYMYPHCFSTFESLRVLKIDMDISISITGSVSFPSLKVLHLTSVNFCGGLSLPEVSLRCPILEESVLDCCTCSNIKTFSIYAPTLPMLKIKGGHVYKPTNCVVKIFAERLVSLKLKHSLSYEFSLCELSSLVDVSIDIYGTSGSVHHVASILKGIHNAKNLELSAHSVETLSRPDVSAYFHTLARLTHLKVLDGLTTSGEKLIDLLCNMPYIESLCFPNGTHSFGFKEFGRFGTTPQCFLSHLKLVEIRPFRWYSDEQWFLKFLIKSTRVMHKLIIKVTTRDSFSDKLPGEMSEKQIKELQMLARNSNCVIEFS</sequence>
<feature type="domain" description="FBD" evidence="1">
    <location>
        <begin position="384"/>
        <end position="461"/>
    </location>
</feature>